<dbReference type="Gene3D" id="1.25.10.10">
    <property type="entry name" value="Leucine-rich Repeat Variant"/>
    <property type="match status" value="1"/>
</dbReference>
<dbReference type="GO" id="GO:0000159">
    <property type="term" value="C:protein phosphatase type 2A complex"/>
    <property type="evidence" value="ECO:0007669"/>
    <property type="project" value="TreeGrafter"/>
</dbReference>
<evidence type="ECO:0000256" key="3">
    <source>
        <dbReference type="PROSITE-ProRule" id="PRU00103"/>
    </source>
</evidence>
<dbReference type="InterPro" id="IPR011989">
    <property type="entry name" value="ARM-like"/>
</dbReference>
<dbReference type="GO" id="GO:0005634">
    <property type="term" value="C:nucleus"/>
    <property type="evidence" value="ECO:0007669"/>
    <property type="project" value="TreeGrafter"/>
</dbReference>
<protein>
    <submittedName>
        <fullName evidence="5">Heat repeat family protein / Ser/Thr phosphatase 2A/ 65kDa reg sub A</fullName>
    </submittedName>
</protein>
<evidence type="ECO:0000256" key="1">
    <source>
        <dbReference type="ARBA" id="ARBA00022737"/>
    </source>
</evidence>
<dbReference type="InterPro" id="IPR021133">
    <property type="entry name" value="HEAT_type_2"/>
</dbReference>
<proteinExistence type="inferred from homology"/>
<name>A0A132NNK2_GIAIN</name>
<feature type="repeat" description="HEAT" evidence="3">
    <location>
        <begin position="12"/>
        <end position="50"/>
    </location>
</feature>
<dbReference type="InterPro" id="IPR054573">
    <property type="entry name" value="PP2A/SF3B1-like_HEAT"/>
</dbReference>
<dbReference type="PANTHER" id="PTHR10648:SF4">
    <property type="entry name" value="PROTEIN PHOSPHATASE 2 (FORMERLY 2A), REGULATORY SUBUNIT A, BETA ISOFORM-RELATED"/>
    <property type="match status" value="1"/>
</dbReference>
<evidence type="ECO:0000256" key="2">
    <source>
        <dbReference type="ARBA" id="ARBA00038332"/>
    </source>
</evidence>
<feature type="repeat" description="HEAT" evidence="3">
    <location>
        <begin position="355"/>
        <end position="393"/>
    </location>
</feature>
<reference evidence="5 6" key="1">
    <citation type="journal article" date="2015" name="Mol. Biochem. Parasitol.">
        <title>Identification of polymorphic genes for use in assemblage B genotyping assays through comparative genomics of multiple assemblage B Giardia duodenalis isolates.</title>
        <authorList>
            <person name="Wielinga C."/>
            <person name="Thompson R.C."/>
            <person name="Monis P."/>
            <person name="Ryan U."/>
        </authorList>
    </citation>
    <scope>NUCLEOTIDE SEQUENCE [LARGE SCALE GENOMIC DNA]</scope>
    <source>
        <strain evidence="5 6">BAH15c1</strain>
    </source>
</reference>
<dbReference type="SUPFAM" id="SSF48371">
    <property type="entry name" value="ARM repeat"/>
    <property type="match status" value="1"/>
</dbReference>
<organism evidence="5 6">
    <name type="scientific">Giardia duodenalis assemblage B</name>
    <dbReference type="NCBI Taxonomy" id="1394984"/>
    <lineage>
        <taxon>Eukaryota</taxon>
        <taxon>Metamonada</taxon>
        <taxon>Diplomonadida</taxon>
        <taxon>Hexamitidae</taxon>
        <taxon>Giardiinae</taxon>
        <taxon>Giardia</taxon>
    </lineage>
</organism>
<feature type="repeat" description="HEAT" evidence="3">
    <location>
        <begin position="473"/>
        <end position="511"/>
    </location>
</feature>
<evidence type="ECO:0000313" key="6">
    <source>
        <dbReference type="Proteomes" id="UP000070089"/>
    </source>
</evidence>
<dbReference type="AlphaFoldDB" id="A0A132NNK2"/>
<feature type="repeat" description="HEAT" evidence="3">
    <location>
        <begin position="590"/>
        <end position="628"/>
    </location>
</feature>
<feature type="repeat" description="HEAT" evidence="3">
    <location>
        <begin position="629"/>
        <end position="656"/>
    </location>
</feature>
<feature type="domain" description="Phosphatase PP2A regulatory subunit A/Splicing factor 3B subunit 1-like HEAT repeat" evidence="4">
    <location>
        <begin position="354"/>
        <end position="426"/>
    </location>
</feature>
<keyword evidence="1" id="KW-0677">Repeat</keyword>
<dbReference type="InterPro" id="IPR051023">
    <property type="entry name" value="PP2A_Regulatory_Subunit_A"/>
</dbReference>
<evidence type="ECO:0000259" key="4">
    <source>
        <dbReference type="Pfam" id="PF22646"/>
    </source>
</evidence>
<dbReference type="InterPro" id="IPR000357">
    <property type="entry name" value="HEAT"/>
</dbReference>
<dbReference type="EMBL" id="JXTI01000164">
    <property type="protein sequence ID" value="KWX11673.1"/>
    <property type="molecule type" value="Genomic_DNA"/>
</dbReference>
<feature type="repeat" description="HEAT" evidence="3">
    <location>
        <begin position="434"/>
        <end position="472"/>
    </location>
</feature>
<dbReference type="Proteomes" id="UP000070089">
    <property type="component" value="Unassembled WGS sequence"/>
</dbReference>
<dbReference type="Pfam" id="PF22646">
    <property type="entry name" value="PPP2R1A-like_HEAT"/>
    <property type="match status" value="1"/>
</dbReference>
<dbReference type="OrthoDB" id="340346at2759"/>
<dbReference type="InterPro" id="IPR016024">
    <property type="entry name" value="ARM-type_fold"/>
</dbReference>
<feature type="repeat" description="HEAT" evidence="3">
    <location>
        <begin position="394"/>
        <end position="433"/>
    </location>
</feature>
<dbReference type="VEuPathDB" id="GiardiaDB:QR46_4355"/>
<accession>A0A132NNK2</accession>
<comment type="caution">
    <text evidence="5">The sequence shown here is derived from an EMBL/GenBank/DDBJ whole genome shotgun (WGS) entry which is preliminary data.</text>
</comment>
<sequence>MQFAMSKDTVFPIAVLIDDLKNEDANARLSAVKRIDQIAVALGPKRTRDEFIPFLCECVDDDDEILIELAQKLGKFVDPVGGPNYAPVLLSPLRLLACADSKLVRDEAISSAIRVGNKLTDKDFATSFVPMVETLIKGEWYNHRTSGVGLAHLVFKRCTTPTVRNDLLEAIQRLAQDTLPMVRRTVAECLSQIVEDATGQEIASSIKTVHQLLGDDSQDSVRAVNIATTPYIMVALNKLLISGKDVSENVIQSIRDELYRKFLSVFCVDESWRVRHACADIFINVLEGYLGYTTVFEKPAATKASLADVPDCNEAIDLISDNKPSSLDTLKEANLKILNSKPSAPAGSNYDAANVVRAFAKLLSDEEPEVRCIAIQRVVRVASRISPANILAYLLPVLTDRASNDNSVFVRSALARNVVGLAQFIGKDDSIKTIKPVIAKLLEDRDPDVRVTTLLSLPHIIEVTGVQPFTANILPTVVLLADDSDWRIRKSVVQAIPGIAKDLGVAFFDEKLSGLCMNWLSDTVNYIRRAAVRNLVQLSTIFGQEWTLRVLVPKITTLKQNSNYLQRINALFFIQELAAASKSNIVAQHLVPIALRMATDPIPNVRFMAAETLGKCAPYVPAQCRESQMKPCLMNLTSDVDVDVKTFAKDALKNLQ</sequence>
<evidence type="ECO:0000313" key="5">
    <source>
        <dbReference type="EMBL" id="KWX11673.1"/>
    </source>
</evidence>
<dbReference type="GO" id="GO:0019888">
    <property type="term" value="F:protein phosphatase regulator activity"/>
    <property type="evidence" value="ECO:0007669"/>
    <property type="project" value="TreeGrafter"/>
</dbReference>
<feature type="repeat" description="HEAT" evidence="3">
    <location>
        <begin position="167"/>
        <end position="205"/>
    </location>
</feature>
<gene>
    <name evidence="5" type="ORF">QR46_4355</name>
</gene>
<dbReference type="PROSITE" id="PS50077">
    <property type="entry name" value="HEAT_REPEAT"/>
    <property type="match status" value="8"/>
</dbReference>
<comment type="similarity">
    <text evidence="2">Belongs to the phosphatase 2A regulatory subunit A family.</text>
</comment>
<dbReference type="GO" id="GO:0005829">
    <property type="term" value="C:cytosol"/>
    <property type="evidence" value="ECO:0007669"/>
    <property type="project" value="TreeGrafter"/>
</dbReference>
<dbReference type="Pfam" id="PF02985">
    <property type="entry name" value="HEAT"/>
    <property type="match status" value="2"/>
</dbReference>
<dbReference type="PANTHER" id="PTHR10648">
    <property type="entry name" value="SERINE/THREONINE-PROTEIN PHOSPHATASE PP2A 65 KDA REGULATORY SUBUNIT"/>
    <property type="match status" value="1"/>
</dbReference>